<dbReference type="PROSITE" id="PS50222">
    <property type="entry name" value="EF_HAND_2"/>
    <property type="match status" value="1"/>
</dbReference>
<reference evidence="7" key="1">
    <citation type="submission" date="2022-11" db="UniProtKB">
        <authorList>
            <consortium name="WormBaseParasite"/>
        </authorList>
    </citation>
    <scope>IDENTIFICATION</scope>
</reference>
<keyword evidence="1" id="KW-0479">Metal-binding</keyword>
<proteinExistence type="predicted"/>
<dbReference type="Pfam" id="PF21161">
    <property type="entry name" value="P2R3B_EF-hand"/>
    <property type="match status" value="1"/>
</dbReference>
<feature type="region of interest" description="Disordered" evidence="3">
    <location>
        <begin position="85"/>
        <end position="112"/>
    </location>
</feature>
<dbReference type="PROSITE" id="PS00018">
    <property type="entry name" value="EF_HAND_1"/>
    <property type="match status" value="1"/>
</dbReference>
<dbReference type="Gene3D" id="1.10.238.230">
    <property type="match status" value="1"/>
</dbReference>
<dbReference type="WBParaSite" id="maker-E.canG7_contigs_8803-snap-gene-0.34-mRNA-1">
    <property type="protein sequence ID" value="maker-E.canG7_contigs_8803-snap-gene-0.34-mRNA-1"/>
    <property type="gene ID" value="EcG7_03150"/>
</dbReference>
<dbReference type="CDD" id="cd21504">
    <property type="entry name" value="PPP2R3A_B-like"/>
    <property type="match status" value="1"/>
</dbReference>
<dbReference type="Pfam" id="PF17958">
    <property type="entry name" value="EF-hand_13"/>
    <property type="match status" value="1"/>
</dbReference>
<evidence type="ECO:0000256" key="3">
    <source>
        <dbReference type="SAM" id="MobiDB-lite"/>
    </source>
</evidence>
<keyword evidence="4" id="KW-1133">Transmembrane helix</keyword>
<dbReference type="Gene3D" id="1.10.238.220">
    <property type="match status" value="1"/>
</dbReference>
<dbReference type="PANTHER" id="PTHR14095">
    <property type="entry name" value="PHOSPHATASE 2A REGULATORY SUBUNIT-RELATED"/>
    <property type="match status" value="1"/>
</dbReference>
<dbReference type="AlphaFoldDB" id="A0A915EY46"/>
<evidence type="ECO:0000256" key="4">
    <source>
        <dbReference type="SAM" id="Phobius"/>
    </source>
</evidence>
<dbReference type="FunFam" id="1.10.238.220:FF:000001">
    <property type="entry name" value="Serine/threonine-protein phosphatase 2A regulatory subunit B'' subunit alpha"/>
    <property type="match status" value="1"/>
</dbReference>
<dbReference type="InterPro" id="IPR002048">
    <property type="entry name" value="EF_hand_dom"/>
</dbReference>
<dbReference type="Gene3D" id="1.10.238.10">
    <property type="entry name" value="EF-hand"/>
    <property type="match status" value="2"/>
</dbReference>
<dbReference type="Proteomes" id="UP000887562">
    <property type="component" value="Unplaced"/>
</dbReference>
<dbReference type="GO" id="GO:0019888">
    <property type="term" value="F:protein phosphatase regulator activity"/>
    <property type="evidence" value="ECO:0007669"/>
    <property type="project" value="TreeGrafter"/>
</dbReference>
<protein>
    <submittedName>
        <fullName evidence="7">EF-hand domain-containing protein</fullName>
    </submittedName>
</protein>
<dbReference type="SUPFAM" id="SSF47473">
    <property type="entry name" value="EF-hand"/>
    <property type="match status" value="2"/>
</dbReference>
<feature type="region of interest" description="Disordered" evidence="3">
    <location>
        <begin position="492"/>
        <end position="536"/>
    </location>
</feature>
<feature type="compositionally biased region" description="Acidic residues" evidence="3">
    <location>
        <begin position="1125"/>
        <end position="1138"/>
    </location>
</feature>
<feature type="transmembrane region" description="Helical" evidence="4">
    <location>
        <begin position="168"/>
        <end position="185"/>
    </location>
</feature>
<keyword evidence="4" id="KW-0472">Membrane</keyword>
<evidence type="ECO:0000256" key="1">
    <source>
        <dbReference type="ARBA" id="ARBA00022723"/>
    </source>
</evidence>
<sequence>MAFVPILKMKMDELFIRWLTDEVTQVGLKQSLVFLKSNDLLEASRAVRRIVVPSPFAQSSHSSEAWHPSSSLCSPCVSPRPLTPPHFPTTHRSLHDRQPQSPRRSPLPCSTKFAPMSMGNGRGMHAGTRMRAHKVGASCICCPDCLRQPRCSHNMAVVFHLPPRNYQFLALQTVVYWAIVAGHVASGYSLLIGIPLLPLLVVQITLLIHIWTSLVTRHQFHPVEPPSMPSTSLNMNDYVAYTMMDVSSGAHCLRPVLARLLLGATPYGTRWGGGNVSTGLGSPPSSGVPSVLATNSDYLSHLKVKANQHNSATNPNSKYLGSVFNSHQSIGPRNHKMPVCYGVQSFVMASRAPIFHACSVDLSWQTTIHACQRCPRAAMTPSAATAAIATQSNVEGTTSRFCPAGVHMGKCLPAQEVYTDVWGSVSSISSALSGGVVPRVSQKFPDLSKSPDVPFPPPSLIEPWALPDLPLPTTVHSKASFSPSVPIAVQSALPDDSTSTPSNATSLKQQKTTPLPKPSEDKELTPSPRAPGPAEEAISAAKTLVQTEVDEVSISRQETPSPSEKEDVVMVKLANENVSKVTEKTPTVIPAEKAERTNGSPAVNSTAPGTTITPSPSLTLTKDAGKDTTTEETVLSKDETSTVPSSVSTVLPHFEDDKSKESVLKERKGEEEKRTEMPEVAKKVPKQTPSGDATELVLKPLQPSKRVPQFYIPIGSSLLSLTELGSAMDKVQACILEELAASAPTQKKDDEAEETNTKNPETSTVTTVIVDEKKEQYTPPTMLTVESLIPFSRFNIVTKACGCPLYWKRALFKAAGGENDSTAVPVTAILSLWRRVLETCPDAASQFIYLLTKGKAQYLVPDDFWPIIQDVVDTHPSLTFLQAAPEFHARYVTTVVSRIFFCANTSWSGRISLGELRRSNFLDVLASLETEEDINLVTQYFSYEHFYVIYCKFWELDTNHDLIISKADLARHNNYAISERMIDRIFSGAVTRIEYWFRCMDLDGDGVLSLYELEYFYSEQSARMEEMGIEPPTLEDCLCQCLDMVRPALSDKIRLSDLKRCNLCPVFFDTFFNLPKYLQHEQRDPFSNLQAIEEGLTDISDWDRYASDTYEMLIVSESGGGGTGGEDDDEEDEEDEDLAASSPVASAEVEPLAEKSITLGEVTSPSSKEVTEPSSSAFAQPIVTTAVESMKESA</sequence>
<feature type="compositionally biased region" description="Low complexity" evidence="3">
    <location>
        <begin position="641"/>
        <end position="650"/>
    </location>
</feature>
<dbReference type="InterPro" id="IPR041534">
    <property type="entry name" value="EF-hand_13"/>
</dbReference>
<dbReference type="InterPro" id="IPR011992">
    <property type="entry name" value="EF-hand-dom_pair"/>
</dbReference>
<dbReference type="GO" id="GO:0005509">
    <property type="term" value="F:calcium ion binding"/>
    <property type="evidence" value="ECO:0007669"/>
    <property type="project" value="InterPro"/>
</dbReference>
<dbReference type="GO" id="GO:0000159">
    <property type="term" value="C:protein phosphatase type 2A complex"/>
    <property type="evidence" value="ECO:0007669"/>
    <property type="project" value="TreeGrafter"/>
</dbReference>
<dbReference type="Pfam" id="PF13499">
    <property type="entry name" value="EF-hand_7"/>
    <property type="match status" value="1"/>
</dbReference>
<feature type="compositionally biased region" description="Low complexity" evidence="3">
    <location>
        <begin position="1139"/>
        <end position="1150"/>
    </location>
</feature>
<dbReference type="InterPro" id="IPR018247">
    <property type="entry name" value="EF_Hand_1_Ca_BS"/>
</dbReference>
<feature type="compositionally biased region" description="Polar residues" evidence="3">
    <location>
        <begin position="597"/>
        <end position="609"/>
    </location>
</feature>
<evidence type="ECO:0000256" key="2">
    <source>
        <dbReference type="ARBA" id="ARBA00022837"/>
    </source>
</evidence>
<keyword evidence="6" id="KW-1185">Reference proteome</keyword>
<organism evidence="6 7">
    <name type="scientific">Echinococcus canadensis</name>
    <dbReference type="NCBI Taxonomy" id="519352"/>
    <lineage>
        <taxon>Eukaryota</taxon>
        <taxon>Metazoa</taxon>
        <taxon>Spiralia</taxon>
        <taxon>Lophotrochozoa</taxon>
        <taxon>Platyhelminthes</taxon>
        <taxon>Cestoda</taxon>
        <taxon>Eucestoda</taxon>
        <taxon>Cyclophyllidea</taxon>
        <taxon>Taeniidae</taxon>
        <taxon>Echinococcus</taxon>
        <taxon>Echinococcus canadensis group</taxon>
    </lineage>
</organism>
<accession>A0A915EY46</accession>
<feature type="region of interest" description="Disordered" evidence="3">
    <location>
        <begin position="582"/>
        <end position="691"/>
    </location>
</feature>
<feature type="region of interest" description="Disordered" evidence="3">
    <location>
        <begin position="549"/>
        <end position="569"/>
    </location>
</feature>
<name>A0A915EY46_9CEST</name>
<keyword evidence="4" id="KW-0812">Transmembrane</keyword>
<feature type="compositionally biased region" description="Polar residues" evidence="3">
    <location>
        <begin position="496"/>
        <end position="513"/>
    </location>
</feature>
<keyword evidence="2" id="KW-0106">Calcium</keyword>
<dbReference type="InterPro" id="IPR048855">
    <property type="entry name" value="P2R3A_B_D_EF-hand"/>
</dbReference>
<feature type="compositionally biased region" description="Low complexity" evidence="3">
    <location>
        <begin position="610"/>
        <end position="621"/>
    </location>
</feature>
<evidence type="ECO:0000259" key="5">
    <source>
        <dbReference type="PROSITE" id="PS50222"/>
    </source>
</evidence>
<feature type="compositionally biased region" description="Basic and acidic residues" evidence="3">
    <location>
        <begin position="653"/>
        <end position="682"/>
    </location>
</feature>
<feature type="domain" description="EF-hand" evidence="5">
    <location>
        <begin position="988"/>
        <end position="1023"/>
    </location>
</feature>
<evidence type="ECO:0000313" key="7">
    <source>
        <dbReference type="WBParaSite" id="maker-E.canG7_contigs_8803-snap-gene-0.34-mRNA-1"/>
    </source>
</evidence>
<feature type="compositionally biased region" description="Basic and acidic residues" evidence="3">
    <location>
        <begin position="623"/>
        <end position="640"/>
    </location>
</feature>
<feature type="compositionally biased region" description="Polar residues" evidence="3">
    <location>
        <begin position="1161"/>
        <end position="1182"/>
    </location>
</feature>
<feature type="region of interest" description="Disordered" evidence="3">
    <location>
        <begin position="1115"/>
        <end position="1182"/>
    </location>
</feature>
<evidence type="ECO:0000313" key="6">
    <source>
        <dbReference type="Proteomes" id="UP000887562"/>
    </source>
</evidence>
<dbReference type="PANTHER" id="PTHR14095:SF0">
    <property type="entry name" value="MIP22305P"/>
    <property type="match status" value="1"/>
</dbReference>